<dbReference type="Pfam" id="PF04230">
    <property type="entry name" value="PS_pyruv_trans"/>
    <property type="match status" value="1"/>
</dbReference>
<dbReference type="InterPro" id="IPR007345">
    <property type="entry name" value="Polysacch_pyruvyl_Trfase"/>
</dbReference>
<reference evidence="2 3" key="1">
    <citation type="submission" date="2019-02" db="EMBL/GenBank/DDBJ databases">
        <title>Deep-cultivation of Planctomycetes and their phenomic and genomic characterization uncovers novel biology.</title>
        <authorList>
            <person name="Wiegand S."/>
            <person name="Jogler M."/>
            <person name="Boedeker C."/>
            <person name="Pinto D."/>
            <person name="Vollmers J."/>
            <person name="Rivas-Marin E."/>
            <person name="Kohn T."/>
            <person name="Peeters S.H."/>
            <person name="Heuer A."/>
            <person name="Rast P."/>
            <person name="Oberbeckmann S."/>
            <person name="Bunk B."/>
            <person name="Jeske O."/>
            <person name="Meyerdierks A."/>
            <person name="Storesund J.E."/>
            <person name="Kallscheuer N."/>
            <person name="Luecker S."/>
            <person name="Lage O.M."/>
            <person name="Pohl T."/>
            <person name="Merkel B.J."/>
            <person name="Hornburger P."/>
            <person name="Mueller R.-W."/>
            <person name="Bruemmer F."/>
            <person name="Labrenz M."/>
            <person name="Spormann A.M."/>
            <person name="Op den Camp H."/>
            <person name="Overmann J."/>
            <person name="Amann R."/>
            <person name="Jetten M.S.M."/>
            <person name="Mascher T."/>
            <person name="Medema M.H."/>
            <person name="Devos D.P."/>
            <person name="Kaster A.-K."/>
            <person name="Ovreas L."/>
            <person name="Rohde M."/>
            <person name="Galperin M.Y."/>
            <person name="Jogler C."/>
        </authorList>
    </citation>
    <scope>NUCLEOTIDE SEQUENCE [LARGE SCALE GENOMIC DNA]</scope>
    <source>
        <strain evidence="2 3">TBK1r</strain>
    </source>
</reference>
<evidence type="ECO:0000313" key="3">
    <source>
        <dbReference type="Proteomes" id="UP000318081"/>
    </source>
</evidence>
<keyword evidence="2" id="KW-0808">Transferase</keyword>
<dbReference type="EC" id="2.5.1.98" evidence="2"/>
<gene>
    <name evidence="2" type="primary">pssM</name>
    <name evidence="2" type="ORF">TBK1r_35810</name>
</gene>
<name>A0ABX5XRK8_9BACT</name>
<dbReference type="GO" id="GO:0016740">
    <property type="term" value="F:transferase activity"/>
    <property type="evidence" value="ECO:0007669"/>
    <property type="project" value="UniProtKB-KW"/>
</dbReference>
<dbReference type="Proteomes" id="UP000318081">
    <property type="component" value="Chromosome"/>
</dbReference>
<feature type="domain" description="Polysaccharide pyruvyl transferase" evidence="1">
    <location>
        <begin position="137"/>
        <end position="186"/>
    </location>
</feature>
<organism evidence="2 3">
    <name type="scientific">Stieleria magnilauensis</name>
    <dbReference type="NCBI Taxonomy" id="2527963"/>
    <lineage>
        <taxon>Bacteria</taxon>
        <taxon>Pseudomonadati</taxon>
        <taxon>Planctomycetota</taxon>
        <taxon>Planctomycetia</taxon>
        <taxon>Pirellulales</taxon>
        <taxon>Pirellulaceae</taxon>
        <taxon>Stieleria</taxon>
    </lineage>
</organism>
<evidence type="ECO:0000313" key="2">
    <source>
        <dbReference type="EMBL" id="QDV84630.1"/>
    </source>
</evidence>
<dbReference type="RefSeq" id="WP_145213119.1">
    <property type="nucleotide sequence ID" value="NZ_CP036432.1"/>
</dbReference>
<accession>A0ABX5XRK8</accession>
<proteinExistence type="predicted"/>
<evidence type="ECO:0000259" key="1">
    <source>
        <dbReference type="Pfam" id="PF04230"/>
    </source>
</evidence>
<sequence>MNYRLEYYRAPSGNFGDDLNLHLFTRLLGPSDPTSKNSLIAIGSLLHRQTLDNLAIPDDNRIHVFGTGARGPEAACLGDNVRFHFTRGPLTASVYSKPFIADPAYLVKLVASQDAGADAVGFMPHIHSEKLVNWAMICSTVGCQYISPTNDVETTLAAICRCKLIVTEAMHGAIVADALGIPWVRFRFASHFRESISTSEFKWSDWLLSVKAVPVVFEINFADVLARLDGKLLALPVRRLFERKLIRKLRSASISQGSLSNTETRRDTLVALEASLRNLERELA</sequence>
<protein>
    <submittedName>
        <fullName evidence="2">Exopolysaccharide glucosyl ketal-pyruvate-transferase</fullName>
        <ecNumber evidence="2">2.5.1.98</ecNumber>
    </submittedName>
</protein>
<keyword evidence="3" id="KW-1185">Reference proteome</keyword>
<dbReference type="EMBL" id="CP036432">
    <property type="protein sequence ID" value="QDV84630.1"/>
    <property type="molecule type" value="Genomic_DNA"/>
</dbReference>